<evidence type="ECO:0000256" key="1">
    <source>
        <dbReference type="SAM" id="Phobius"/>
    </source>
</evidence>
<dbReference type="InterPro" id="IPR026268">
    <property type="entry name" value="RseC"/>
</dbReference>
<comment type="caution">
    <text evidence="2">The sequence shown here is derived from an EMBL/GenBank/DDBJ whole genome shotgun (WGS) entry which is preliminary data.</text>
</comment>
<dbReference type="InterPro" id="IPR007359">
    <property type="entry name" value="SigmaE_reg_RseC_MucC"/>
</dbReference>
<dbReference type="RefSeq" id="WP_405339479.1">
    <property type="nucleotide sequence ID" value="NZ_JBANFI010000004.1"/>
</dbReference>
<feature type="transmembrane region" description="Helical" evidence="1">
    <location>
        <begin position="82"/>
        <end position="101"/>
    </location>
</feature>
<evidence type="ECO:0000313" key="2">
    <source>
        <dbReference type="EMBL" id="MFK7161116.1"/>
    </source>
</evidence>
<keyword evidence="1" id="KW-1133">Transmembrane helix</keyword>
<organism evidence="2 3">
    <name type="scientific">Marinospirillum alkalitolerans</name>
    <dbReference type="NCBI Taxonomy" id="3123374"/>
    <lineage>
        <taxon>Bacteria</taxon>
        <taxon>Pseudomonadati</taxon>
        <taxon>Pseudomonadota</taxon>
        <taxon>Gammaproteobacteria</taxon>
        <taxon>Oceanospirillales</taxon>
        <taxon>Oceanospirillaceae</taxon>
        <taxon>Marinospirillum</taxon>
    </lineage>
</organism>
<evidence type="ECO:0000313" key="3">
    <source>
        <dbReference type="Proteomes" id="UP001621714"/>
    </source>
</evidence>
<keyword evidence="1" id="KW-0472">Membrane</keyword>
<accession>A0ABW8PXU8</accession>
<proteinExistence type="predicted"/>
<dbReference type="EMBL" id="JBANFI010000004">
    <property type="protein sequence ID" value="MFK7161116.1"/>
    <property type="molecule type" value="Genomic_DNA"/>
</dbReference>
<dbReference type="PANTHER" id="PTHR35867:SF1">
    <property type="entry name" value="PROTEIN RSEC"/>
    <property type="match status" value="1"/>
</dbReference>
<reference evidence="2 3" key="1">
    <citation type="submission" date="2024-02" db="EMBL/GenBank/DDBJ databases">
        <title>Marinospirillum sp. MEB 164 isolated from Lonar lake sediment.</title>
        <authorList>
            <person name="Joshi A."/>
            <person name="Thite S."/>
        </authorList>
    </citation>
    <scope>NUCLEOTIDE SEQUENCE [LARGE SCALE GENOMIC DNA]</scope>
    <source>
        <strain evidence="2 3">MEB164</strain>
    </source>
</reference>
<gene>
    <name evidence="2" type="ORF">V6U78_08715</name>
</gene>
<sequence length="149" mass="15603">MTSQITQPARVTARSGDRVQLQPVAVQGCQSCQLAGGCGQGVVARWLKKAPPVIELPAPASVRVGDLVELGVSSPALMRAAAWQYLLPLFCALFSVVLVDALMAPTLLVQALAALLGLVLGLALAERWAAKVQLELILPSEPLVRSSPS</sequence>
<feature type="transmembrane region" description="Helical" evidence="1">
    <location>
        <begin position="107"/>
        <end position="125"/>
    </location>
</feature>
<protein>
    <submittedName>
        <fullName evidence="2">SoxR reducing system RseC family protein</fullName>
    </submittedName>
</protein>
<dbReference type="Pfam" id="PF04246">
    <property type="entry name" value="RseC_MucC"/>
    <property type="match status" value="1"/>
</dbReference>
<dbReference type="PIRSF" id="PIRSF004923">
    <property type="entry name" value="RseC"/>
    <property type="match status" value="1"/>
</dbReference>
<dbReference type="Proteomes" id="UP001621714">
    <property type="component" value="Unassembled WGS sequence"/>
</dbReference>
<keyword evidence="1" id="KW-0812">Transmembrane</keyword>
<keyword evidence="3" id="KW-1185">Reference proteome</keyword>
<dbReference type="PANTHER" id="PTHR35867">
    <property type="entry name" value="PROTEIN RSEC"/>
    <property type="match status" value="1"/>
</dbReference>
<name>A0ABW8PXU8_9GAMM</name>